<evidence type="ECO:0000259" key="1">
    <source>
        <dbReference type="Pfam" id="PF00117"/>
    </source>
</evidence>
<dbReference type="AlphaFoldDB" id="A0A6B9FF05"/>
<dbReference type="CDD" id="cd01741">
    <property type="entry name" value="GATase1_1"/>
    <property type="match status" value="1"/>
</dbReference>
<dbReference type="SUPFAM" id="SSF52317">
    <property type="entry name" value="Class I glutamine amidotransferase-like"/>
    <property type="match status" value="1"/>
</dbReference>
<proteinExistence type="predicted"/>
<dbReference type="Proteomes" id="UP000428325">
    <property type="component" value="Chromosome"/>
</dbReference>
<dbReference type="KEGG" id="hra:EI982_12645"/>
<dbReference type="OrthoDB" id="3321at2157"/>
<name>A0A6B9FF05_9EURY</name>
<accession>A0A6B9FF05</accession>
<dbReference type="RefSeq" id="WP_157690038.1">
    <property type="nucleotide sequence ID" value="NZ_CP034345.1"/>
</dbReference>
<dbReference type="PANTHER" id="PTHR42695:SF5">
    <property type="entry name" value="GLUTAMINE AMIDOTRANSFERASE YLR126C-RELATED"/>
    <property type="match status" value="1"/>
</dbReference>
<dbReference type="PROSITE" id="PS51273">
    <property type="entry name" value="GATASE_TYPE_1"/>
    <property type="match status" value="1"/>
</dbReference>
<sequence length="213" mass="23606">MTILVLDDEVQPDYRYLGPEIERLTPDGEYHVYADDPETPDLDVYDGVIISGSTASVYEEDHAFIDRQRDLVASCLDSGVPLLGICFGHQLVNDALGGRVVEDRRRATFVGMDVTAPDDPVLDGVGDVVPVLHADLVVEPGRGMETIATTDYNDYFCTRHESAPIWTVQYHPEFTERVEDNPSDWSRGGYDFADSNATATITNFAAVCERRAD</sequence>
<dbReference type="Gene3D" id="3.40.50.880">
    <property type="match status" value="1"/>
</dbReference>
<dbReference type="EMBL" id="CP034345">
    <property type="protein sequence ID" value="QGX95580.1"/>
    <property type="molecule type" value="Genomic_DNA"/>
</dbReference>
<keyword evidence="3" id="KW-1185">Reference proteome</keyword>
<dbReference type="Pfam" id="PF00117">
    <property type="entry name" value="GATase"/>
    <property type="match status" value="1"/>
</dbReference>
<dbReference type="PANTHER" id="PTHR42695">
    <property type="entry name" value="GLUTAMINE AMIDOTRANSFERASE YLR126C-RELATED"/>
    <property type="match status" value="1"/>
</dbReference>
<keyword evidence="2" id="KW-0315">Glutamine amidotransferase</keyword>
<dbReference type="InterPro" id="IPR044992">
    <property type="entry name" value="ChyE-like"/>
</dbReference>
<reference evidence="2 3" key="1">
    <citation type="submission" date="2018-12" db="EMBL/GenBank/DDBJ databases">
        <title>Complete genome sequence of Haloplanus rallus MBLA0036.</title>
        <authorList>
            <person name="Nam Y.-d."/>
            <person name="Kang J."/>
            <person name="Chung W.-H."/>
            <person name="Park Y.S."/>
        </authorList>
    </citation>
    <scope>NUCLEOTIDE SEQUENCE [LARGE SCALE GENOMIC DNA]</scope>
    <source>
        <strain evidence="2 3">MBLA0036</strain>
    </source>
</reference>
<dbReference type="GeneID" id="99246893"/>
<keyword evidence="2" id="KW-0808">Transferase</keyword>
<protein>
    <submittedName>
        <fullName evidence="2">Type 1 glutamine amidotransferase</fullName>
    </submittedName>
</protein>
<evidence type="ECO:0000313" key="3">
    <source>
        <dbReference type="Proteomes" id="UP000428325"/>
    </source>
</evidence>
<dbReference type="GO" id="GO:0016740">
    <property type="term" value="F:transferase activity"/>
    <property type="evidence" value="ECO:0007669"/>
    <property type="project" value="UniProtKB-KW"/>
</dbReference>
<dbReference type="GO" id="GO:0005829">
    <property type="term" value="C:cytosol"/>
    <property type="evidence" value="ECO:0007669"/>
    <property type="project" value="TreeGrafter"/>
</dbReference>
<organism evidence="2 3">
    <name type="scientific">Haloplanus rallus</name>
    <dbReference type="NCBI Taxonomy" id="1816183"/>
    <lineage>
        <taxon>Archaea</taxon>
        <taxon>Methanobacteriati</taxon>
        <taxon>Methanobacteriota</taxon>
        <taxon>Stenosarchaea group</taxon>
        <taxon>Halobacteria</taxon>
        <taxon>Halobacteriales</taxon>
        <taxon>Haloferacaceae</taxon>
        <taxon>Haloplanus</taxon>
    </lineage>
</organism>
<feature type="domain" description="Glutamine amidotransferase" evidence="1">
    <location>
        <begin position="42"/>
        <end position="180"/>
    </location>
</feature>
<gene>
    <name evidence="2" type="ORF">EI982_12645</name>
</gene>
<dbReference type="InterPro" id="IPR017926">
    <property type="entry name" value="GATASE"/>
</dbReference>
<evidence type="ECO:0000313" key="2">
    <source>
        <dbReference type="EMBL" id="QGX95580.1"/>
    </source>
</evidence>
<dbReference type="InterPro" id="IPR029062">
    <property type="entry name" value="Class_I_gatase-like"/>
</dbReference>